<dbReference type="Pfam" id="PF11710">
    <property type="entry name" value="Git3"/>
    <property type="match status" value="1"/>
</dbReference>
<evidence type="ECO:0000313" key="9">
    <source>
        <dbReference type="Proteomes" id="UP000664132"/>
    </source>
</evidence>
<dbReference type="Gene3D" id="1.20.1070.10">
    <property type="entry name" value="Rhodopsin 7-helix transmembrane proteins"/>
    <property type="match status" value="1"/>
</dbReference>
<evidence type="ECO:0000256" key="1">
    <source>
        <dbReference type="ARBA" id="ARBA00004141"/>
    </source>
</evidence>
<evidence type="ECO:0000259" key="6">
    <source>
        <dbReference type="PROSITE" id="PS50261"/>
    </source>
</evidence>
<keyword evidence="9" id="KW-1185">Reference proteome</keyword>
<dbReference type="PRINTS" id="PR02001">
    <property type="entry name" value="GCR1CAMPR"/>
</dbReference>
<feature type="transmembrane region" description="Helical" evidence="5">
    <location>
        <begin position="93"/>
        <end position="120"/>
    </location>
</feature>
<protein>
    <recommendedName>
        <fullName evidence="10">G-protein coupled receptors family 2 profile 2 domain-containing protein</fullName>
    </recommendedName>
</protein>
<evidence type="ECO:0000256" key="4">
    <source>
        <dbReference type="ARBA" id="ARBA00023136"/>
    </source>
</evidence>
<feature type="domain" description="G-protein coupled receptors family 1 profile" evidence="7">
    <location>
        <begin position="30"/>
        <end position="331"/>
    </location>
</feature>
<dbReference type="AlphaFoldDB" id="A0A8H7T1X0"/>
<dbReference type="InterPro" id="IPR023041">
    <property type="entry name" value="Glucose_rcpt_Git3-like_N"/>
</dbReference>
<dbReference type="GO" id="GO:0004930">
    <property type="term" value="F:G protein-coupled receptor activity"/>
    <property type="evidence" value="ECO:0007669"/>
    <property type="project" value="TreeGrafter"/>
</dbReference>
<reference evidence="8" key="1">
    <citation type="submission" date="2021-02" db="EMBL/GenBank/DDBJ databases">
        <title>Genome sequence Cadophora malorum strain M34.</title>
        <authorList>
            <person name="Stefanovic E."/>
            <person name="Vu D."/>
            <person name="Scully C."/>
            <person name="Dijksterhuis J."/>
            <person name="Roader J."/>
            <person name="Houbraken J."/>
        </authorList>
    </citation>
    <scope>NUCLEOTIDE SEQUENCE</scope>
    <source>
        <strain evidence="8">M34</strain>
    </source>
</reference>
<evidence type="ECO:0000256" key="5">
    <source>
        <dbReference type="SAM" id="Phobius"/>
    </source>
</evidence>
<dbReference type="InterPro" id="IPR017452">
    <property type="entry name" value="GPCR_Rhodpsn_7TM"/>
</dbReference>
<feature type="domain" description="G-protein coupled receptors family 2 profile 2" evidence="6">
    <location>
        <begin position="16"/>
        <end position="196"/>
    </location>
</feature>
<comment type="subcellular location">
    <subcellularLocation>
        <location evidence="1">Membrane</location>
        <topology evidence="1">Multi-pass membrane protein</topology>
    </subcellularLocation>
</comment>
<dbReference type="EMBL" id="JAFJYH010000301">
    <property type="protein sequence ID" value="KAG4413674.1"/>
    <property type="molecule type" value="Genomic_DNA"/>
</dbReference>
<dbReference type="InterPro" id="IPR017981">
    <property type="entry name" value="GPCR_2-like_7TM"/>
</dbReference>
<dbReference type="Proteomes" id="UP000664132">
    <property type="component" value="Unassembled WGS sequence"/>
</dbReference>
<dbReference type="OrthoDB" id="100006at2759"/>
<keyword evidence="3 5" id="KW-1133">Transmembrane helix</keyword>
<dbReference type="PROSITE" id="PS50262">
    <property type="entry name" value="G_PROTEIN_RECEP_F1_2"/>
    <property type="match status" value="1"/>
</dbReference>
<feature type="transmembrane region" description="Helical" evidence="5">
    <location>
        <begin position="132"/>
        <end position="156"/>
    </location>
</feature>
<comment type="caution">
    <text evidence="8">The sequence shown here is derived from an EMBL/GenBank/DDBJ whole genome shotgun (WGS) entry which is preliminary data.</text>
</comment>
<proteinExistence type="predicted"/>
<dbReference type="GO" id="GO:0007189">
    <property type="term" value="P:adenylate cyclase-activating G protein-coupled receptor signaling pathway"/>
    <property type="evidence" value="ECO:0007669"/>
    <property type="project" value="TreeGrafter"/>
</dbReference>
<evidence type="ECO:0000256" key="3">
    <source>
        <dbReference type="ARBA" id="ARBA00022989"/>
    </source>
</evidence>
<dbReference type="PROSITE" id="PS50261">
    <property type="entry name" value="G_PROTEIN_RECEP_F2_4"/>
    <property type="match status" value="1"/>
</dbReference>
<sequence>MAVLSAPSSPGEIQVLSTVIVVVSVLSALGAGWIILSFLLFKSLRTFRHQLILGLAISDFWMAINFLSSASMNLSGNNIGSPKQKDFCSFNGFMIQVFVVQTDYWVLGIATCTYLILASHKTQSSWVQEHKLVIWVIPWFLSLLWAAIGLAVVGYGNIGAWCWFTSDPVRLFVNFIPRWIIIIIILALYIRLYFIIHKAHTRFMSFDEDAIGSLQLGTEMGSSGMRSGDGGGRAGTPGLGLDGSMSSGTEDECERGARNQQTHTRIGRASPVLKRISYQMMTYPLVYMLIWTIPTTIRIYQATTGNSAPFAIGTVDKACIVIQGFADAIVYGFNESTWRLWRGAFSRSEGRN</sequence>
<feature type="transmembrane region" description="Helical" evidence="5">
    <location>
        <begin position="15"/>
        <end position="39"/>
    </location>
</feature>
<gene>
    <name evidence="8" type="ORF">IFR04_013178</name>
</gene>
<accession>A0A8H7T1X0</accession>
<dbReference type="PANTHER" id="PTHR23112">
    <property type="entry name" value="G PROTEIN-COUPLED RECEPTOR 157-RELATED"/>
    <property type="match status" value="1"/>
</dbReference>
<dbReference type="InterPro" id="IPR022596">
    <property type="entry name" value="GPR1/2/3_C"/>
</dbReference>
<dbReference type="Pfam" id="PF11970">
    <property type="entry name" value="GPR_Gpa2_C"/>
    <property type="match status" value="1"/>
</dbReference>
<organism evidence="8 9">
    <name type="scientific">Cadophora malorum</name>
    <dbReference type="NCBI Taxonomy" id="108018"/>
    <lineage>
        <taxon>Eukaryota</taxon>
        <taxon>Fungi</taxon>
        <taxon>Dikarya</taxon>
        <taxon>Ascomycota</taxon>
        <taxon>Pezizomycotina</taxon>
        <taxon>Leotiomycetes</taxon>
        <taxon>Helotiales</taxon>
        <taxon>Ploettnerulaceae</taxon>
        <taxon>Cadophora</taxon>
    </lineage>
</organism>
<evidence type="ECO:0000256" key="2">
    <source>
        <dbReference type="ARBA" id="ARBA00022692"/>
    </source>
</evidence>
<dbReference type="PANTHER" id="PTHR23112:SF0">
    <property type="entry name" value="TRANSMEMBRANE PROTEIN 116"/>
    <property type="match status" value="1"/>
</dbReference>
<dbReference type="GO" id="GO:0007166">
    <property type="term" value="P:cell surface receptor signaling pathway"/>
    <property type="evidence" value="ECO:0007669"/>
    <property type="project" value="InterPro"/>
</dbReference>
<evidence type="ECO:0000259" key="7">
    <source>
        <dbReference type="PROSITE" id="PS50262"/>
    </source>
</evidence>
<evidence type="ECO:0000313" key="8">
    <source>
        <dbReference type="EMBL" id="KAG4413674.1"/>
    </source>
</evidence>
<feature type="transmembrane region" description="Helical" evidence="5">
    <location>
        <begin position="51"/>
        <end position="73"/>
    </location>
</feature>
<dbReference type="GO" id="GO:0005886">
    <property type="term" value="C:plasma membrane"/>
    <property type="evidence" value="ECO:0007669"/>
    <property type="project" value="TreeGrafter"/>
</dbReference>
<feature type="transmembrane region" description="Helical" evidence="5">
    <location>
        <begin position="176"/>
        <end position="196"/>
    </location>
</feature>
<dbReference type="SUPFAM" id="SSF81321">
    <property type="entry name" value="Family A G protein-coupled receptor-like"/>
    <property type="match status" value="1"/>
</dbReference>
<evidence type="ECO:0008006" key="10">
    <source>
        <dbReference type="Google" id="ProtNLM"/>
    </source>
</evidence>
<dbReference type="InterPro" id="IPR022343">
    <property type="entry name" value="GCR1-cAMP_receptor"/>
</dbReference>
<keyword evidence="4 5" id="KW-0472">Membrane</keyword>
<name>A0A8H7T1X0_9HELO</name>
<keyword evidence="2 5" id="KW-0812">Transmembrane</keyword>